<sequence length="33" mass="4059">MVIRLCLRYNILSWWVNLLSFKFLIISTHFALF</sequence>
<organism evidence="2">
    <name type="scientific">Amphimedon queenslandica</name>
    <name type="common">Sponge</name>
    <dbReference type="NCBI Taxonomy" id="400682"/>
    <lineage>
        <taxon>Eukaryota</taxon>
        <taxon>Metazoa</taxon>
        <taxon>Porifera</taxon>
        <taxon>Demospongiae</taxon>
        <taxon>Heteroscleromorpha</taxon>
        <taxon>Haplosclerida</taxon>
        <taxon>Niphatidae</taxon>
        <taxon>Amphimedon</taxon>
    </lineage>
</organism>
<dbReference type="InParanoid" id="A0A1X7TQ93"/>
<accession>A0A1X7TQ93</accession>
<keyword evidence="1" id="KW-0472">Membrane</keyword>
<dbReference type="EnsemblMetazoa" id="Aqu2.1.17249_001">
    <property type="protein sequence ID" value="Aqu2.1.17249_001"/>
    <property type="gene ID" value="Aqu2.1.17249"/>
</dbReference>
<keyword evidence="1" id="KW-0812">Transmembrane</keyword>
<keyword evidence="1" id="KW-1133">Transmembrane helix</keyword>
<reference evidence="2" key="1">
    <citation type="submission" date="2017-05" db="UniProtKB">
        <authorList>
            <consortium name="EnsemblMetazoa"/>
        </authorList>
    </citation>
    <scope>IDENTIFICATION</scope>
</reference>
<protein>
    <submittedName>
        <fullName evidence="2">Uncharacterized protein</fullName>
    </submittedName>
</protein>
<name>A0A1X7TQ93_AMPQE</name>
<feature type="transmembrane region" description="Helical" evidence="1">
    <location>
        <begin position="12"/>
        <end position="32"/>
    </location>
</feature>
<proteinExistence type="predicted"/>
<evidence type="ECO:0000256" key="1">
    <source>
        <dbReference type="SAM" id="Phobius"/>
    </source>
</evidence>
<dbReference type="AlphaFoldDB" id="A0A1X7TQ93"/>
<evidence type="ECO:0000313" key="2">
    <source>
        <dbReference type="EnsemblMetazoa" id="Aqu2.1.17249_001"/>
    </source>
</evidence>